<keyword evidence="2" id="KW-0378">Hydrolase</keyword>
<dbReference type="InterPro" id="IPR003593">
    <property type="entry name" value="AAA+_ATPase"/>
</dbReference>
<organism evidence="5 6">
    <name type="scientific">Drosophila albomicans</name>
    <name type="common">Fruit fly</name>
    <dbReference type="NCBI Taxonomy" id="7291"/>
    <lineage>
        <taxon>Eukaryota</taxon>
        <taxon>Metazoa</taxon>
        <taxon>Ecdysozoa</taxon>
        <taxon>Arthropoda</taxon>
        <taxon>Hexapoda</taxon>
        <taxon>Insecta</taxon>
        <taxon>Pterygota</taxon>
        <taxon>Neoptera</taxon>
        <taxon>Endopterygota</taxon>
        <taxon>Diptera</taxon>
        <taxon>Brachycera</taxon>
        <taxon>Muscomorpha</taxon>
        <taxon>Ephydroidea</taxon>
        <taxon>Drosophilidae</taxon>
        <taxon>Drosophila</taxon>
    </lineage>
</organism>
<evidence type="ECO:0000256" key="1">
    <source>
        <dbReference type="ARBA" id="ARBA00022741"/>
    </source>
</evidence>
<gene>
    <name evidence="6" type="primary">LOC117567750</name>
</gene>
<name>A0A6P8WM51_DROAB</name>
<keyword evidence="5" id="KW-1185">Reference proteome</keyword>
<dbReference type="InterPro" id="IPR004948">
    <property type="entry name" value="Nuc-triphosphatase_THEP1"/>
</dbReference>
<evidence type="ECO:0000313" key="6">
    <source>
        <dbReference type="RefSeq" id="XP_034103829.1"/>
    </source>
</evidence>
<dbReference type="Proteomes" id="UP000515160">
    <property type="component" value="Chromosome 3"/>
</dbReference>
<proteinExistence type="predicted"/>
<dbReference type="GO" id="GO:0017111">
    <property type="term" value="F:ribonucleoside triphosphate phosphatase activity"/>
    <property type="evidence" value="ECO:0007669"/>
    <property type="project" value="InterPro"/>
</dbReference>
<dbReference type="RefSeq" id="XP_034103829.1">
    <property type="nucleotide sequence ID" value="XM_034247938.2"/>
</dbReference>
<dbReference type="PANTHER" id="PTHR43146">
    <property type="entry name" value="CANCER-RELATED NUCLEOSIDE-TRIPHOSPHATASE"/>
    <property type="match status" value="1"/>
</dbReference>
<evidence type="ECO:0000256" key="3">
    <source>
        <dbReference type="ARBA" id="ARBA00022840"/>
    </source>
</evidence>
<dbReference type="SMART" id="SM00382">
    <property type="entry name" value="AAA"/>
    <property type="match status" value="1"/>
</dbReference>
<dbReference type="GO" id="GO:0005524">
    <property type="term" value="F:ATP binding"/>
    <property type="evidence" value="ECO:0007669"/>
    <property type="project" value="UniProtKB-KW"/>
</dbReference>
<protein>
    <submittedName>
        <fullName evidence="6">Nucleoside-triphosphatase THEP1 isoform X1</fullName>
    </submittedName>
</protein>
<dbReference type="PANTHER" id="PTHR43146:SF1">
    <property type="entry name" value="CANCER-RELATED NUCLEOSIDE-TRIPHOSPHATASE"/>
    <property type="match status" value="1"/>
</dbReference>
<keyword evidence="3" id="KW-0067">ATP-binding</keyword>
<evidence type="ECO:0000256" key="2">
    <source>
        <dbReference type="ARBA" id="ARBA00022801"/>
    </source>
</evidence>
<keyword evidence="1" id="KW-0547">Nucleotide-binding</keyword>
<accession>A0A6P8WM51</accession>
<dbReference type="InterPro" id="IPR027417">
    <property type="entry name" value="P-loop_NTPase"/>
</dbReference>
<dbReference type="NCBIfam" id="NF010248">
    <property type="entry name" value="PRK13695.1"/>
    <property type="match status" value="1"/>
</dbReference>
<feature type="domain" description="AAA+ ATPase" evidence="4">
    <location>
        <begin position="5"/>
        <end position="184"/>
    </location>
</feature>
<evidence type="ECO:0000313" key="5">
    <source>
        <dbReference type="Proteomes" id="UP000515160"/>
    </source>
</evidence>
<dbReference type="AlphaFoldDB" id="A0A6P8WM51"/>
<dbReference type="Gene3D" id="3.40.50.300">
    <property type="entry name" value="P-loop containing nucleotide triphosphate hydrolases"/>
    <property type="match status" value="1"/>
</dbReference>
<sequence>MEKHKLTVFLITGQPGIGKTTLVGKIAANMRNQCTLQGFFTDEVRENNQRIGFDVVTMAGKREILAREKVQGNLPKVGKYSVYVENFEKLALPLLNISSQPTQLMIIDEVGKMELLSKRFEEAVRMLVLNEQIALITIPLHTNKRIGLVEFLKSYPQSRIYTVNHTNRDSLVRTISEDIIKSIP</sequence>
<dbReference type="OrthoDB" id="446244at2759"/>
<dbReference type="GeneID" id="117567750"/>
<dbReference type="SUPFAM" id="SSF52540">
    <property type="entry name" value="P-loop containing nucleoside triphosphate hydrolases"/>
    <property type="match status" value="1"/>
</dbReference>
<dbReference type="Pfam" id="PF03266">
    <property type="entry name" value="NTPase_1"/>
    <property type="match status" value="1"/>
</dbReference>
<evidence type="ECO:0000259" key="4">
    <source>
        <dbReference type="SMART" id="SM00382"/>
    </source>
</evidence>
<reference evidence="6" key="1">
    <citation type="submission" date="2025-08" db="UniProtKB">
        <authorList>
            <consortium name="RefSeq"/>
        </authorList>
    </citation>
    <scope>IDENTIFICATION</scope>
    <source>
        <strain evidence="6">15112-1751.03</strain>
        <tissue evidence="6">Whole Adult</tissue>
    </source>
</reference>